<dbReference type="InterPro" id="IPR013324">
    <property type="entry name" value="RNA_pol_sigma_r3/r4-like"/>
</dbReference>
<dbReference type="EMBL" id="QMFB01000023">
    <property type="protein sequence ID" value="RAV15618.1"/>
    <property type="molecule type" value="Genomic_DNA"/>
</dbReference>
<keyword evidence="2" id="KW-0805">Transcription regulation</keyword>
<keyword evidence="4" id="KW-0804">Transcription</keyword>
<accession>A0A329M7C4</accession>
<organism evidence="8 9">
    <name type="scientific">Paenibacillus contaminans</name>
    <dbReference type="NCBI Taxonomy" id="450362"/>
    <lineage>
        <taxon>Bacteria</taxon>
        <taxon>Bacillati</taxon>
        <taxon>Bacillota</taxon>
        <taxon>Bacilli</taxon>
        <taxon>Bacillales</taxon>
        <taxon>Paenibacillaceae</taxon>
        <taxon>Paenibacillus</taxon>
    </lineage>
</organism>
<dbReference type="InterPro" id="IPR039425">
    <property type="entry name" value="RNA_pol_sigma-70-like"/>
</dbReference>
<dbReference type="Proteomes" id="UP000250369">
    <property type="component" value="Unassembled WGS sequence"/>
</dbReference>
<dbReference type="Gene3D" id="1.10.1740.10">
    <property type="match status" value="1"/>
</dbReference>
<dbReference type="OrthoDB" id="2732687at2"/>
<dbReference type="InterPro" id="IPR014284">
    <property type="entry name" value="RNA_pol_sigma-70_dom"/>
</dbReference>
<gene>
    <name evidence="8" type="ORF">DQG23_30045</name>
</gene>
<dbReference type="InterPro" id="IPR036388">
    <property type="entry name" value="WH-like_DNA-bd_sf"/>
</dbReference>
<dbReference type="Gene3D" id="1.10.10.10">
    <property type="entry name" value="Winged helix-like DNA-binding domain superfamily/Winged helix DNA-binding domain"/>
    <property type="match status" value="1"/>
</dbReference>
<dbReference type="AlphaFoldDB" id="A0A329M7C4"/>
<keyword evidence="3" id="KW-0731">Sigma factor</keyword>
<dbReference type="PANTHER" id="PTHR43133:SF51">
    <property type="entry name" value="RNA POLYMERASE SIGMA FACTOR"/>
    <property type="match status" value="1"/>
</dbReference>
<comment type="caution">
    <text evidence="8">The sequence shown here is derived from an EMBL/GenBank/DDBJ whole genome shotgun (WGS) entry which is preliminary data.</text>
</comment>
<evidence type="ECO:0000256" key="3">
    <source>
        <dbReference type="ARBA" id="ARBA00023082"/>
    </source>
</evidence>
<dbReference type="CDD" id="cd06171">
    <property type="entry name" value="Sigma70_r4"/>
    <property type="match status" value="1"/>
</dbReference>
<dbReference type="NCBIfam" id="TIGR02937">
    <property type="entry name" value="sigma70-ECF"/>
    <property type="match status" value="1"/>
</dbReference>
<dbReference type="SUPFAM" id="SSF88659">
    <property type="entry name" value="Sigma3 and sigma4 domains of RNA polymerase sigma factors"/>
    <property type="match status" value="1"/>
</dbReference>
<feature type="coiled-coil region" evidence="5">
    <location>
        <begin position="150"/>
        <end position="181"/>
    </location>
</feature>
<protein>
    <submittedName>
        <fullName evidence="8">Sigma-70 family RNA polymerase sigma factor</fullName>
    </submittedName>
</protein>
<feature type="domain" description="RNA polymerase sigma factor 70 region 4 type 2" evidence="7">
    <location>
        <begin position="120"/>
        <end position="171"/>
    </location>
</feature>
<dbReference type="Pfam" id="PF04542">
    <property type="entry name" value="Sigma70_r2"/>
    <property type="match status" value="1"/>
</dbReference>
<evidence type="ECO:0000313" key="8">
    <source>
        <dbReference type="EMBL" id="RAV15618.1"/>
    </source>
</evidence>
<keyword evidence="5" id="KW-0175">Coiled coil</keyword>
<evidence type="ECO:0000256" key="5">
    <source>
        <dbReference type="SAM" id="Coils"/>
    </source>
</evidence>
<evidence type="ECO:0000256" key="4">
    <source>
        <dbReference type="ARBA" id="ARBA00023163"/>
    </source>
</evidence>
<reference evidence="8 9" key="1">
    <citation type="journal article" date="2009" name="Int. J. Syst. Evol. Microbiol.">
        <title>Paenibacillus contaminans sp. nov., isolated from a contaminated laboratory plate.</title>
        <authorList>
            <person name="Chou J.H."/>
            <person name="Lee J.H."/>
            <person name="Lin M.C."/>
            <person name="Chang P.S."/>
            <person name="Arun A.B."/>
            <person name="Young C.C."/>
            <person name="Chen W.M."/>
        </authorList>
    </citation>
    <scope>NUCLEOTIDE SEQUENCE [LARGE SCALE GENOMIC DNA]</scope>
    <source>
        <strain evidence="8 9">CKOBP-6</strain>
    </source>
</reference>
<evidence type="ECO:0000256" key="2">
    <source>
        <dbReference type="ARBA" id="ARBA00023015"/>
    </source>
</evidence>
<evidence type="ECO:0000256" key="1">
    <source>
        <dbReference type="ARBA" id="ARBA00010641"/>
    </source>
</evidence>
<dbReference type="RefSeq" id="WP_113034736.1">
    <property type="nucleotide sequence ID" value="NZ_QMFB01000023.1"/>
</dbReference>
<comment type="similarity">
    <text evidence="1">Belongs to the sigma-70 factor family. ECF subfamily.</text>
</comment>
<sequence length="189" mass="22590">MEPAEADRIVRAVKEGNRERYGKLVERYQQQIFKYCFHMLGQLQEAEDVTQDVFVKGLERLELFREGTSFGAWLYKMAYHECLNKLKRAKTYGRLLRLFSRTVPVIREDQAATGLEFNAELRDAMLRLSPKDRHIILLRIVEEYRFEDIAEQLDMSYAAIRKRYERAKKRLKHDIVQKEEGEDERSFSY</sequence>
<dbReference type="GO" id="GO:0003677">
    <property type="term" value="F:DNA binding"/>
    <property type="evidence" value="ECO:0007669"/>
    <property type="project" value="InterPro"/>
</dbReference>
<feature type="domain" description="RNA polymerase sigma-70 region 2" evidence="6">
    <location>
        <begin position="24"/>
        <end position="90"/>
    </location>
</feature>
<dbReference type="GO" id="GO:0006352">
    <property type="term" value="P:DNA-templated transcription initiation"/>
    <property type="evidence" value="ECO:0007669"/>
    <property type="project" value="InterPro"/>
</dbReference>
<evidence type="ECO:0000313" key="9">
    <source>
        <dbReference type="Proteomes" id="UP000250369"/>
    </source>
</evidence>
<dbReference type="InterPro" id="IPR007627">
    <property type="entry name" value="RNA_pol_sigma70_r2"/>
</dbReference>
<dbReference type="PANTHER" id="PTHR43133">
    <property type="entry name" value="RNA POLYMERASE ECF-TYPE SIGMA FACTO"/>
    <property type="match status" value="1"/>
</dbReference>
<evidence type="ECO:0000259" key="6">
    <source>
        <dbReference type="Pfam" id="PF04542"/>
    </source>
</evidence>
<dbReference type="InterPro" id="IPR013325">
    <property type="entry name" value="RNA_pol_sigma_r2"/>
</dbReference>
<dbReference type="SUPFAM" id="SSF88946">
    <property type="entry name" value="Sigma2 domain of RNA polymerase sigma factors"/>
    <property type="match status" value="1"/>
</dbReference>
<evidence type="ECO:0000259" key="7">
    <source>
        <dbReference type="Pfam" id="PF08281"/>
    </source>
</evidence>
<name>A0A329M7C4_9BACL</name>
<dbReference type="GO" id="GO:0016987">
    <property type="term" value="F:sigma factor activity"/>
    <property type="evidence" value="ECO:0007669"/>
    <property type="project" value="UniProtKB-KW"/>
</dbReference>
<proteinExistence type="inferred from homology"/>
<dbReference type="InterPro" id="IPR013249">
    <property type="entry name" value="RNA_pol_sigma70_r4_t2"/>
</dbReference>
<keyword evidence="9" id="KW-1185">Reference proteome</keyword>
<dbReference type="Pfam" id="PF08281">
    <property type="entry name" value="Sigma70_r4_2"/>
    <property type="match status" value="1"/>
</dbReference>